<reference evidence="13" key="1">
    <citation type="journal article" date="2008" name="Nature">
        <title>The amphioxus genome and the evolution of the chordate karyotype.</title>
        <authorList>
            <consortium name="US DOE Joint Genome Institute (JGI-PGF)"/>
            <person name="Putnam N.H."/>
            <person name="Butts T."/>
            <person name="Ferrier D.E.K."/>
            <person name="Furlong R.F."/>
            <person name="Hellsten U."/>
            <person name="Kawashima T."/>
            <person name="Robinson-Rechavi M."/>
            <person name="Shoguchi E."/>
            <person name="Terry A."/>
            <person name="Yu J.-K."/>
            <person name="Benito-Gutierrez E.L."/>
            <person name="Dubchak I."/>
            <person name="Garcia-Fernandez J."/>
            <person name="Gibson-Brown J.J."/>
            <person name="Grigoriev I.V."/>
            <person name="Horton A.C."/>
            <person name="de Jong P.J."/>
            <person name="Jurka J."/>
            <person name="Kapitonov V.V."/>
            <person name="Kohara Y."/>
            <person name="Kuroki Y."/>
            <person name="Lindquist E."/>
            <person name="Lucas S."/>
            <person name="Osoegawa K."/>
            <person name="Pennacchio L.A."/>
            <person name="Salamov A.A."/>
            <person name="Satou Y."/>
            <person name="Sauka-Spengler T."/>
            <person name="Schmutz J."/>
            <person name="Shin-I T."/>
            <person name="Toyoda A."/>
            <person name="Bronner-Fraser M."/>
            <person name="Fujiyama A."/>
            <person name="Holland L.Z."/>
            <person name="Holland P.W.H."/>
            <person name="Satoh N."/>
            <person name="Rokhsar D.S."/>
        </authorList>
    </citation>
    <scope>NUCLEOTIDE SEQUENCE [LARGE SCALE GENOMIC DNA]</scope>
    <source>
        <strain evidence="13">S238N-H82</strain>
        <tissue evidence="13">Testes</tissue>
    </source>
</reference>
<evidence type="ECO:0000256" key="6">
    <source>
        <dbReference type="ARBA" id="ARBA00022737"/>
    </source>
</evidence>
<dbReference type="SUPFAM" id="SSF57845">
    <property type="entry name" value="B-box zinc-binding domain"/>
    <property type="match status" value="1"/>
</dbReference>
<dbReference type="SUPFAM" id="SSF57850">
    <property type="entry name" value="RING/U-box"/>
    <property type="match status" value="1"/>
</dbReference>
<dbReference type="FunFam" id="3.30.40.10:FF:001408">
    <property type="entry name" value="Uncharacterized protein"/>
    <property type="match status" value="1"/>
</dbReference>
<feature type="domain" description="B box-type" evidence="12">
    <location>
        <begin position="106"/>
        <end position="147"/>
    </location>
</feature>
<dbReference type="SMART" id="SM00184">
    <property type="entry name" value="RING"/>
    <property type="match status" value="1"/>
</dbReference>
<evidence type="ECO:0000313" key="13">
    <source>
        <dbReference type="EMBL" id="EEN62794.1"/>
    </source>
</evidence>
<dbReference type="Gene3D" id="3.30.40.10">
    <property type="entry name" value="Zinc/RING finger domain, C3HC4 (zinc finger)"/>
    <property type="match status" value="1"/>
</dbReference>
<evidence type="ECO:0000256" key="10">
    <source>
        <dbReference type="PROSITE-ProRule" id="PRU00504"/>
    </source>
</evidence>
<evidence type="ECO:0000256" key="7">
    <source>
        <dbReference type="ARBA" id="ARBA00022771"/>
    </source>
</evidence>
<sequence length="631" mass="70747">MEAGPSITDRHRILEDFLSCGICFEPFTKPKALPCQHSFCLRCLESQHKQWLQDCRRTSHRQQQPFRCSTCREPVSVPSTGVKGLPDNHLVANLCEEFSKKAQVGEQKDTCGFHPTESVILFCQQCEVPVCSACIGQAHSGHRVTGIKQAARKIRANIRSQLNNGRQKMETFSAFLKKIQDVQQRLTGNTTQTQQEINKAFEVQVQKLQEQRDGLLSTVEKSHHDNMTALTGQRNIVLTQLTELSRVCEDTDKLAEQEDTVSLTQGLKLAQELAKFENTQTPEICEIKHCHFEPKRSSALIELGTVTSNSMSDKQALVQLRNTNTGQVSSPNVRPIRVGQPWVRKVRIERKAPQQGGVVVSQDNELYIADLQDCKIEVFTMDGVHIREIRILKPGKSSNSSHVEPRDVAIDKDGNLWVVTWDRVIQFSKEGARLTRIDVSHGNNCYYRGITVTKETEQVIVTDDPNFHRDGRLLVYNQDGSEVGTYCSGHRSPYPWYPLNVTVDGEGNILVTDGNNLCVHVLDSEGNFKFKFGREGSDESQLKGPWGICVDGMGNIIVADYDKKPYSDYMYLERRRAPPDNGCVKMFDSRGRFLCNIVSGMKTPCGVAVSPGGDVVVTDIVDCSVSIWTQA</sequence>
<dbReference type="InterPro" id="IPR001258">
    <property type="entry name" value="NHL_repeat"/>
</dbReference>
<dbReference type="SMART" id="SM00336">
    <property type="entry name" value="BBOX"/>
    <property type="match status" value="1"/>
</dbReference>
<proteinExistence type="inferred from homology"/>
<comment type="catalytic activity">
    <reaction evidence="1">
        <text>S-ubiquitinyl-[E2 ubiquitin-conjugating enzyme]-L-cysteine + [acceptor protein]-L-lysine = [E2 ubiquitin-conjugating enzyme]-L-cysteine + N(6)-ubiquitinyl-[acceptor protein]-L-lysine.</text>
        <dbReference type="EC" id="2.3.2.27"/>
    </reaction>
</comment>
<gene>
    <name evidence="13" type="ORF">BRAFLDRAFT_82426</name>
</gene>
<evidence type="ECO:0000256" key="2">
    <source>
        <dbReference type="ARBA" id="ARBA00008518"/>
    </source>
</evidence>
<keyword evidence="7 9" id="KW-0863">Zinc-finger</keyword>
<organism>
    <name type="scientific">Branchiostoma floridae</name>
    <name type="common">Florida lancelet</name>
    <name type="synonym">Amphioxus</name>
    <dbReference type="NCBI Taxonomy" id="7739"/>
    <lineage>
        <taxon>Eukaryota</taxon>
        <taxon>Metazoa</taxon>
        <taxon>Chordata</taxon>
        <taxon>Cephalochordata</taxon>
        <taxon>Leptocardii</taxon>
        <taxon>Amphioxiformes</taxon>
        <taxon>Branchiostomatidae</taxon>
        <taxon>Branchiostoma</taxon>
    </lineage>
</organism>
<evidence type="ECO:0000256" key="9">
    <source>
        <dbReference type="PROSITE-ProRule" id="PRU00024"/>
    </source>
</evidence>
<dbReference type="Gene3D" id="3.30.160.60">
    <property type="entry name" value="Classic Zinc Finger"/>
    <property type="match status" value="1"/>
</dbReference>
<keyword evidence="5" id="KW-0479">Metal-binding</keyword>
<dbReference type="PROSITE" id="PS50119">
    <property type="entry name" value="ZF_BBOX"/>
    <property type="match status" value="1"/>
</dbReference>
<feature type="repeat" description="NHL" evidence="10">
    <location>
        <begin position="529"/>
        <end position="590"/>
    </location>
</feature>
<feature type="repeat" description="NHL" evidence="10">
    <location>
        <begin position="497"/>
        <end position="525"/>
    </location>
</feature>
<dbReference type="AlphaFoldDB" id="C3YAP6"/>
<dbReference type="CDD" id="cd05819">
    <property type="entry name" value="NHL"/>
    <property type="match status" value="1"/>
</dbReference>
<dbReference type="InterPro" id="IPR000315">
    <property type="entry name" value="Znf_B-box"/>
</dbReference>
<dbReference type="eggNOG" id="KOG2177">
    <property type="taxonomic scope" value="Eukaryota"/>
</dbReference>
<name>C3YAP6_BRAFL</name>
<keyword evidence="4" id="KW-0597">Phosphoprotein</keyword>
<dbReference type="Pfam" id="PF00643">
    <property type="entry name" value="zf-B_box"/>
    <property type="match status" value="1"/>
</dbReference>
<accession>C3YAP6</accession>
<protein>
    <recommendedName>
        <fullName evidence="3">RING-type E3 ubiquitin transferase</fullName>
        <ecNumber evidence="3">2.3.2.27</ecNumber>
    </recommendedName>
</protein>
<evidence type="ECO:0000256" key="8">
    <source>
        <dbReference type="ARBA" id="ARBA00022833"/>
    </source>
</evidence>
<dbReference type="InParanoid" id="C3YAP6"/>
<dbReference type="EMBL" id="GG666494">
    <property type="protein sequence ID" value="EEN62794.1"/>
    <property type="molecule type" value="Genomic_DNA"/>
</dbReference>
<dbReference type="FunFam" id="2.40.10.500:FF:000003">
    <property type="match status" value="1"/>
</dbReference>
<dbReference type="SUPFAM" id="SSF101898">
    <property type="entry name" value="NHL repeat"/>
    <property type="match status" value="1"/>
</dbReference>
<keyword evidence="8" id="KW-0862">Zinc</keyword>
<dbReference type="STRING" id="7739.C3YAP6"/>
<dbReference type="PANTHER" id="PTHR25462">
    <property type="entry name" value="BONUS, ISOFORM C-RELATED"/>
    <property type="match status" value="1"/>
</dbReference>
<dbReference type="InterPro" id="IPR047153">
    <property type="entry name" value="TRIM45/56/19-like"/>
</dbReference>
<dbReference type="GO" id="GO:0008270">
    <property type="term" value="F:zinc ion binding"/>
    <property type="evidence" value="ECO:0007669"/>
    <property type="project" value="UniProtKB-KW"/>
</dbReference>
<evidence type="ECO:0000256" key="5">
    <source>
        <dbReference type="ARBA" id="ARBA00022723"/>
    </source>
</evidence>
<evidence type="ECO:0000256" key="1">
    <source>
        <dbReference type="ARBA" id="ARBA00000900"/>
    </source>
</evidence>
<dbReference type="PANTHER" id="PTHR25462:SF296">
    <property type="entry name" value="MEIOTIC P26, ISOFORM F"/>
    <property type="match status" value="1"/>
</dbReference>
<dbReference type="InterPro" id="IPR001841">
    <property type="entry name" value="Znf_RING"/>
</dbReference>
<dbReference type="FunFam" id="3.30.160.60:FF:002399">
    <property type="entry name" value="Predicted protein"/>
    <property type="match status" value="1"/>
</dbReference>
<dbReference type="InterPro" id="IPR013083">
    <property type="entry name" value="Znf_RING/FYVE/PHD"/>
</dbReference>
<dbReference type="PROSITE" id="PS50089">
    <property type="entry name" value="ZF_RING_2"/>
    <property type="match status" value="1"/>
</dbReference>
<evidence type="ECO:0000259" key="12">
    <source>
        <dbReference type="PROSITE" id="PS50119"/>
    </source>
</evidence>
<dbReference type="GO" id="GO:0061630">
    <property type="term" value="F:ubiquitin protein ligase activity"/>
    <property type="evidence" value="ECO:0007669"/>
    <property type="project" value="UniProtKB-EC"/>
</dbReference>
<keyword evidence="6" id="KW-0677">Repeat</keyword>
<evidence type="ECO:0000256" key="3">
    <source>
        <dbReference type="ARBA" id="ARBA00012483"/>
    </source>
</evidence>
<evidence type="ECO:0000259" key="11">
    <source>
        <dbReference type="PROSITE" id="PS50089"/>
    </source>
</evidence>
<evidence type="ECO:0000256" key="4">
    <source>
        <dbReference type="ARBA" id="ARBA00022553"/>
    </source>
</evidence>
<dbReference type="Pfam" id="PF13445">
    <property type="entry name" value="zf-RING_UBOX"/>
    <property type="match status" value="1"/>
</dbReference>
<feature type="domain" description="RING-type" evidence="11">
    <location>
        <begin position="20"/>
        <end position="72"/>
    </location>
</feature>
<comment type="similarity">
    <text evidence="2">Belongs to the TRIM/RBCC family.</text>
</comment>
<dbReference type="InterPro" id="IPR027370">
    <property type="entry name" value="Znf-RING_euk"/>
</dbReference>
<dbReference type="PROSITE" id="PS51125">
    <property type="entry name" value="NHL"/>
    <property type="match status" value="2"/>
</dbReference>
<dbReference type="Gene3D" id="2.120.10.30">
    <property type="entry name" value="TolB, C-terminal domain"/>
    <property type="match status" value="2"/>
</dbReference>
<dbReference type="InterPro" id="IPR011042">
    <property type="entry name" value="6-blade_b-propeller_TolB-like"/>
</dbReference>
<dbReference type="PROSITE" id="PS00518">
    <property type="entry name" value="ZF_RING_1"/>
    <property type="match status" value="1"/>
</dbReference>
<dbReference type="InterPro" id="IPR017907">
    <property type="entry name" value="Znf_RING_CS"/>
</dbReference>
<dbReference type="EC" id="2.3.2.27" evidence="3"/>